<dbReference type="InterPro" id="IPR030184">
    <property type="entry name" value="WAT1-related"/>
</dbReference>
<dbReference type="GO" id="GO:0005886">
    <property type="term" value="C:plasma membrane"/>
    <property type="evidence" value="ECO:0000318"/>
    <property type="project" value="GO_Central"/>
</dbReference>
<reference evidence="8 9" key="1">
    <citation type="journal article" date="2011" name="Science">
        <title>The Selaginella genome identifies genetic changes associated with the evolution of vascular plants.</title>
        <authorList>
            <person name="Banks J.A."/>
            <person name="Nishiyama T."/>
            <person name="Hasebe M."/>
            <person name="Bowman J.L."/>
            <person name="Gribskov M."/>
            <person name="dePamphilis C."/>
            <person name="Albert V.A."/>
            <person name="Aono N."/>
            <person name="Aoyama T."/>
            <person name="Ambrose B.A."/>
            <person name="Ashton N.W."/>
            <person name="Axtell M.J."/>
            <person name="Barker E."/>
            <person name="Barker M.S."/>
            <person name="Bennetzen J.L."/>
            <person name="Bonawitz N.D."/>
            <person name="Chapple C."/>
            <person name="Cheng C."/>
            <person name="Correa L.G."/>
            <person name="Dacre M."/>
            <person name="DeBarry J."/>
            <person name="Dreyer I."/>
            <person name="Elias M."/>
            <person name="Engstrom E.M."/>
            <person name="Estelle M."/>
            <person name="Feng L."/>
            <person name="Finet C."/>
            <person name="Floyd S.K."/>
            <person name="Frommer W.B."/>
            <person name="Fujita T."/>
            <person name="Gramzow L."/>
            <person name="Gutensohn M."/>
            <person name="Harholt J."/>
            <person name="Hattori M."/>
            <person name="Heyl A."/>
            <person name="Hirai T."/>
            <person name="Hiwatashi Y."/>
            <person name="Ishikawa M."/>
            <person name="Iwata M."/>
            <person name="Karol K.G."/>
            <person name="Koehler B."/>
            <person name="Kolukisaoglu U."/>
            <person name="Kubo M."/>
            <person name="Kurata T."/>
            <person name="Lalonde S."/>
            <person name="Li K."/>
            <person name="Li Y."/>
            <person name="Litt A."/>
            <person name="Lyons E."/>
            <person name="Manning G."/>
            <person name="Maruyama T."/>
            <person name="Michael T.P."/>
            <person name="Mikami K."/>
            <person name="Miyazaki S."/>
            <person name="Morinaga S."/>
            <person name="Murata T."/>
            <person name="Mueller-Roeber B."/>
            <person name="Nelson D.R."/>
            <person name="Obara M."/>
            <person name="Oguri Y."/>
            <person name="Olmstead R.G."/>
            <person name="Onodera N."/>
            <person name="Petersen B.L."/>
            <person name="Pils B."/>
            <person name="Prigge M."/>
            <person name="Rensing S.A."/>
            <person name="Riano-Pachon D.M."/>
            <person name="Roberts A.W."/>
            <person name="Sato Y."/>
            <person name="Scheller H.V."/>
            <person name="Schulz B."/>
            <person name="Schulz C."/>
            <person name="Shakirov E.V."/>
            <person name="Shibagaki N."/>
            <person name="Shinohara N."/>
            <person name="Shippen D.E."/>
            <person name="Soerensen I."/>
            <person name="Sotooka R."/>
            <person name="Sugimoto N."/>
            <person name="Sugita M."/>
            <person name="Sumikawa N."/>
            <person name="Tanurdzic M."/>
            <person name="Theissen G."/>
            <person name="Ulvskov P."/>
            <person name="Wakazuki S."/>
            <person name="Weng J.K."/>
            <person name="Willats W.W."/>
            <person name="Wipf D."/>
            <person name="Wolf P.G."/>
            <person name="Yang L."/>
            <person name="Zimmer A.D."/>
            <person name="Zhu Q."/>
            <person name="Mitros T."/>
            <person name="Hellsten U."/>
            <person name="Loque D."/>
            <person name="Otillar R."/>
            <person name="Salamov A."/>
            <person name="Schmutz J."/>
            <person name="Shapiro H."/>
            <person name="Lindquist E."/>
            <person name="Lucas S."/>
            <person name="Rokhsar D."/>
            <person name="Grigoriev I.V."/>
        </authorList>
    </citation>
    <scope>NUCLEOTIDE SEQUENCE [LARGE SCALE GENOMIC DNA]</scope>
</reference>
<evidence type="ECO:0000256" key="6">
    <source>
        <dbReference type="RuleBase" id="RU363077"/>
    </source>
</evidence>
<evidence type="ECO:0000256" key="1">
    <source>
        <dbReference type="ARBA" id="ARBA00004141"/>
    </source>
</evidence>
<dbReference type="PANTHER" id="PTHR31218">
    <property type="entry name" value="WAT1-RELATED PROTEIN"/>
    <property type="match status" value="1"/>
</dbReference>
<feature type="transmembrane region" description="Helical" evidence="6">
    <location>
        <begin position="98"/>
        <end position="119"/>
    </location>
</feature>
<comment type="subcellular location">
    <subcellularLocation>
        <location evidence="1 6">Membrane</location>
        <topology evidence="1 6">Multi-pass membrane protein</topology>
    </subcellularLocation>
</comment>
<dbReference type="Proteomes" id="UP000001514">
    <property type="component" value="Unassembled WGS sequence"/>
</dbReference>
<dbReference type="InParanoid" id="D8S0A9"/>
<feature type="domain" description="EamA" evidence="7">
    <location>
        <begin position="179"/>
        <end position="320"/>
    </location>
</feature>
<feature type="transmembrane region" description="Helical" evidence="6">
    <location>
        <begin position="179"/>
        <end position="197"/>
    </location>
</feature>
<feature type="transmembrane region" description="Helical" evidence="6">
    <location>
        <begin position="247"/>
        <end position="265"/>
    </location>
</feature>
<evidence type="ECO:0000256" key="4">
    <source>
        <dbReference type="ARBA" id="ARBA00022989"/>
    </source>
</evidence>
<name>D8S0A9_SELML</name>
<evidence type="ECO:0000256" key="2">
    <source>
        <dbReference type="ARBA" id="ARBA00007635"/>
    </source>
</evidence>
<feature type="domain" description="EamA" evidence="7">
    <location>
        <begin position="9"/>
        <end position="149"/>
    </location>
</feature>
<dbReference type="eggNOG" id="ENOG502QSV3">
    <property type="taxonomic scope" value="Eukaryota"/>
</dbReference>
<proteinExistence type="inferred from homology"/>
<dbReference type="GO" id="GO:0022857">
    <property type="term" value="F:transmembrane transporter activity"/>
    <property type="evidence" value="ECO:0007669"/>
    <property type="project" value="InterPro"/>
</dbReference>
<evidence type="ECO:0000259" key="7">
    <source>
        <dbReference type="Pfam" id="PF00892"/>
    </source>
</evidence>
<dbReference type="Gramene" id="EFJ22454">
    <property type="protein sequence ID" value="EFJ22454"/>
    <property type="gene ID" value="SELMODRAFT_105300"/>
</dbReference>
<gene>
    <name evidence="8" type="ORF">SELMODRAFT_105300</name>
</gene>
<accession>D8S0A9</accession>
<dbReference type="SUPFAM" id="SSF103481">
    <property type="entry name" value="Multidrug resistance efflux transporter EmrE"/>
    <property type="match status" value="2"/>
</dbReference>
<sequence>MLAVHASLVVTQFCFAGFEILARIALVDGVDHLVFTLYRNFLASILLLPLAYFVEKKKRPALNFKFILRVTINQMCSFFHRVTINQMCYLIGLQYTNTVIASALRNLIPVLTFVLATILRVDELDVKKLDGVAKILGTLLGLVGAVLLSSHHPTVREILRHQFLRRRGDLELQTSGWELGIGCLLLAFLSFALFLVLQSLLLKKYAAPFSIGAFSCLFSTLQLGIISASFGQASKIWSFWTTSQPRVILSVLYAGLIGSGFVSGVQSWGVHKGGPVLVAAYQPLETVLVTLFYVFFGGQALDPLSMGGILLVFAGLYLLAWAQRHQRQRKLLLDQSIREPLLDNVVIVE</sequence>
<dbReference type="AlphaFoldDB" id="D8S0A9"/>
<dbReference type="EMBL" id="GL377596">
    <property type="protein sequence ID" value="EFJ22454.1"/>
    <property type="molecule type" value="Genomic_DNA"/>
</dbReference>
<evidence type="ECO:0000313" key="8">
    <source>
        <dbReference type="EMBL" id="EFJ22454.1"/>
    </source>
</evidence>
<evidence type="ECO:0000256" key="3">
    <source>
        <dbReference type="ARBA" id="ARBA00022692"/>
    </source>
</evidence>
<dbReference type="InterPro" id="IPR037185">
    <property type="entry name" value="EmrE-like"/>
</dbReference>
<feature type="transmembrane region" description="Helical" evidence="6">
    <location>
        <begin position="32"/>
        <end position="54"/>
    </location>
</feature>
<dbReference type="HOGENOM" id="CLU_025359_1_2_1"/>
<keyword evidence="4 6" id="KW-1133">Transmembrane helix</keyword>
<feature type="transmembrane region" description="Helical" evidence="6">
    <location>
        <begin position="131"/>
        <end position="150"/>
    </location>
</feature>
<feature type="transmembrane region" description="Helical" evidence="6">
    <location>
        <begin position="304"/>
        <end position="322"/>
    </location>
</feature>
<feature type="transmembrane region" description="Helical" evidence="6">
    <location>
        <begin position="209"/>
        <end position="227"/>
    </location>
</feature>
<evidence type="ECO:0000313" key="9">
    <source>
        <dbReference type="Proteomes" id="UP000001514"/>
    </source>
</evidence>
<organism evidence="9">
    <name type="scientific">Selaginella moellendorffii</name>
    <name type="common">Spikemoss</name>
    <dbReference type="NCBI Taxonomy" id="88036"/>
    <lineage>
        <taxon>Eukaryota</taxon>
        <taxon>Viridiplantae</taxon>
        <taxon>Streptophyta</taxon>
        <taxon>Embryophyta</taxon>
        <taxon>Tracheophyta</taxon>
        <taxon>Lycopodiopsida</taxon>
        <taxon>Selaginellales</taxon>
        <taxon>Selaginellaceae</taxon>
        <taxon>Selaginella</taxon>
    </lineage>
</organism>
<dbReference type="InterPro" id="IPR000620">
    <property type="entry name" value="EamA_dom"/>
</dbReference>
<protein>
    <recommendedName>
        <fullName evidence="6">WAT1-related protein</fullName>
    </recommendedName>
</protein>
<dbReference type="KEGG" id="smo:SELMODRAFT_105300"/>
<keyword evidence="3 6" id="KW-0812">Transmembrane</keyword>
<keyword evidence="5 6" id="KW-0472">Membrane</keyword>
<dbReference type="OMA" id="HEVIKHA"/>
<keyword evidence="9" id="KW-1185">Reference proteome</keyword>
<evidence type="ECO:0000256" key="5">
    <source>
        <dbReference type="ARBA" id="ARBA00023136"/>
    </source>
</evidence>
<comment type="similarity">
    <text evidence="2 6">Belongs to the drug/metabolite transporter (DMT) superfamily. Plant drug/metabolite exporter (P-DME) (TC 2.A.7.4) family.</text>
</comment>
<dbReference type="Pfam" id="PF00892">
    <property type="entry name" value="EamA"/>
    <property type="match status" value="2"/>
</dbReference>